<dbReference type="InterPro" id="IPR001611">
    <property type="entry name" value="Leu-rich_rpt"/>
</dbReference>
<reference evidence="2" key="1">
    <citation type="submission" date="2016-06" db="EMBL/GenBank/DDBJ databases">
        <title>Parallel loss of symbiosis genes in relatives of nitrogen-fixing non-legume Parasponia.</title>
        <authorList>
            <person name="Van Velzen R."/>
            <person name="Holmer R."/>
            <person name="Bu F."/>
            <person name="Rutten L."/>
            <person name="Van Zeijl A."/>
            <person name="Liu W."/>
            <person name="Santuari L."/>
            <person name="Cao Q."/>
            <person name="Sharma T."/>
            <person name="Shen D."/>
            <person name="Roswanjaya Y."/>
            <person name="Wardhani T."/>
            <person name="Kalhor M.S."/>
            <person name="Jansen J."/>
            <person name="Van den Hoogen J."/>
            <person name="Gungor B."/>
            <person name="Hartog M."/>
            <person name="Hontelez J."/>
            <person name="Verver J."/>
            <person name="Yang W.-C."/>
            <person name="Schijlen E."/>
            <person name="Repin R."/>
            <person name="Schilthuizen M."/>
            <person name="Schranz E."/>
            <person name="Heidstra R."/>
            <person name="Miyata K."/>
            <person name="Fedorova E."/>
            <person name="Kohlen W."/>
            <person name="Bisseling T."/>
            <person name="Smit S."/>
            <person name="Geurts R."/>
        </authorList>
    </citation>
    <scope>NUCLEOTIDE SEQUENCE [LARGE SCALE GENOMIC DNA]</scope>
    <source>
        <strain evidence="2">cv. RG33-2</strain>
    </source>
</reference>
<sequence length="254" mass="28069">MRGMPVLHLKKVSMIHRVACLLGLAKIAATGWVLDVATKQATGNIPEVAWGNLCSLQTLELSANDITGDIVKIMAALSECHNSSLSIFRKLVTFVDSGPIFQRVKWHYSRKYWPIDAVIGIKSLGEFMGRHHISNLSSNYIEGSIPPSIKELRNLISLDLSFNHFSGEIFERLTGLDKLQVLDLSNNNLFDGIPTSMCLRLRSIYWLKLSDNSLSGELPSSLQNCTNLIALDLGDNSISGAIPTRINAENLIYS</sequence>
<dbReference type="Pfam" id="PF00560">
    <property type="entry name" value="LRR_1"/>
    <property type="match status" value="3"/>
</dbReference>
<name>A0A2P5EBA1_TREOI</name>
<dbReference type="SUPFAM" id="SSF52058">
    <property type="entry name" value="L domain-like"/>
    <property type="match status" value="1"/>
</dbReference>
<accession>A0A2P5EBA1</accession>
<organism evidence="1 2">
    <name type="scientific">Trema orientale</name>
    <name type="common">Charcoal tree</name>
    <name type="synonym">Celtis orientalis</name>
    <dbReference type="NCBI Taxonomy" id="63057"/>
    <lineage>
        <taxon>Eukaryota</taxon>
        <taxon>Viridiplantae</taxon>
        <taxon>Streptophyta</taxon>
        <taxon>Embryophyta</taxon>
        <taxon>Tracheophyta</taxon>
        <taxon>Spermatophyta</taxon>
        <taxon>Magnoliopsida</taxon>
        <taxon>eudicotyledons</taxon>
        <taxon>Gunneridae</taxon>
        <taxon>Pentapetalae</taxon>
        <taxon>rosids</taxon>
        <taxon>fabids</taxon>
        <taxon>Rosales</taxon>
        <taxon>Cannabaceae</taxon>
        <taxon>Trema</taxon>
    </lineage>
</organism>
<keyword evidence="2" id="KW-1185">Reference proteome</keyword>
<dbReference type="PANTHER" id="PTHR48065">
    <property type="entry name" value="OS10G0469600 PROTEIN"/>
    <property type="match status" value="1"/>
</dbReference>
<dbReference type="AlphaFoldDB" id="A0A2P5EBA1"/>
<dbReference type="Proteomes" id="UP000237000">
    <property type="component" value="Unassembled WGS sequence"/>
</dbReference>
<dbReference type="InParanoid" id="A0A2P5EBA1"/>
<protein>
    <submittedName>
        <fullName evidence="1">LRR domain containing protein</fullName>
    </submittedName>
</protein>
<evidence type="ECO:0000313" key="1">
    <source>
        <dbReference type="EMBL" id="PON82827.1"/>
    </source>
</evidence>
<evidence type="ECO:0000313" key="2">
    <source>
        <dbReference type="Proteomes" id="UP000237000"/>
    </source>
</evidence>
<proteinExistence type="predicted"/>
<comment type="caution">
    <text evidence="1">The sequence shown here is derived from an EMBL/GenBank/DDBJ whole genome shotgun (WGS) entry which is preliminary data.</text>
</comment>
<dbReference type="InterPro" id="IPR032675">
    <property type="entry name" value="LRR_dom_sf"/>
</dbReference>
<dbReference type="OrthoDB" id="2105857at2759"/>
<dbReference type="PROSITE" id="PS51450">
    <property type="entry name" value="LRR"/>
    <property type="match status" value="1"/>
</dbReference>
<gene>
    <name evidence="1" type="ORF">TorRG33x02_214010</name>
</gene>
<dbReference type="EMBL" id="JXTC01000188">
    <property type="protein sequence ID" value="PON82827.1"/>
    <property type="molecule type" value="Genomic_DNA"/>
</dbReference>
<dbReference type="PANTHER" id="PTHR48065:SF69">
    <property type="entry name" value="OS07G0466500 PROTEIN"/>
    <property type="match status" value="1"/>
</dbReference>
<dbReference type="STRING" id="63057.A0A2P5EBA1"/>
<dbReference type="PRINTS" id="PR00019">
    <property type="entry name" value="LEURICHRPT"/>
</dbReference>
<dbReference type="Gene3D" id="3.80.10.10">
    <property type="entry name" value="Ribonuclease Inhibitor"/>
    <property type="match status" value="2"/>
</dbReference>
<dbReference type="Pfam" id="PF13516">
    <property type="entry name" value="LRR_6"/>
    <property type="match status" value="1"/>
</dbReference>